<protein>
    <submittedName>
        <fullName evidence="1">Uncharacterized protein</fullName>
    </submittedName>
</protein>
<sequence>MKRIYAGMMTILAASLLNGCVMEKDLKEPLDQYMEKTYGIKSDDYHFLKWDNNWLAGVAHQTAIEIEKPYETTAFISLERDTYKVESEEVYTELVKGAYVQQYPGVFSFSEKIIKKYGFMEKSPVQYDEIKKNFYYYMDVRTGEAIKERLTTQFKDTQRIDLDQLLPDYAESNEDEENIRVHFAFYYNTHDKNDKIPNAKNLVQDYEKSEVLAEGLYSIGVRTIDSKDGGYSVGVDKRNSTVLFRVDSGGGFRDTQELTPEI</sequence>
<accession>A0A7X2V697</accession>
<dbReference type="AlphaFoldDB" id="A0A7X2V697"/>
<evidence type="ECO:0000313" key="2">
    <source>
        <dbReference type="Proteomes" id="UP000434639"/>
    </source>
</evidence>
<dbReference type="RefSeq" id="WP_155113497.1">
    <property type="nucleotide sequence ID" value="NZ_WMIB01000021.1"/>
</dbReference>
<proteinExistence type="predicted"/>
<comment type="caution">
    <text evidence="1">The sequence shown here is derived from an EMBL/GenBank/DDBJ whole genome shotgun (WGS) entry which is preliminary data.</text>
</comment>
<reference evidence="1 2" key="1">
    <citation type="journal article" date="2017" name="Int. J. Syst. Evol. Microbiol.">
        <title>Bacillus mangrovi sp. nov., isolated from a sediment sample from a mangrove forest.</title>
        <authorList>
            <person name="Gupta V."/>
            <person name="Singh P.K."/>
            <person name="Korpole S."/>
            <person name="Tanuku N.R.S."/>
            <person name="Pinnaka A.K."/>
        </authorList>
    </citation>
    <scope>NUCLEOTIDE SEQUENCE [LARGE SCALE GENOMIC DNA]</scope>
    <source>
        <strain evidence="1 2">KCTC 33872</strain>
    </source>
</reference>
<gene>
    <name evidence="1" type="ORF">GKZ89_16420</name>
</gene>
<name>A0A7X2V697_9BACI</name>
<dbReference type="OrthoDB" id="2453098at2"/>
<organism evidence="1 2">
    <name type="scientific">Metabacillus mangrovi</name>
    <dbReference type="NCBI Taxonomy" id="1491830"/>
    <lineage>
        <taxon>Bacteria</taxon>
        <taxon>Bacillati</taxon>
        <taxon>Bacillota</taxon>
        <taxon>Bacilli</taxon>
        <taxon>Bacillales</taxon>
        <taxon>Bacillaceae</taxon>
        <taxon>Metabacillus</taxon>
    </lineage>
</organism>
<dbReference type="Proteomes" id="UP000434639">
    <property type="component" value="Unassembled WGS sequence"/>
</dbReference>
<keyword evidence="2" id="KW-1185">Reference proteome</keyword>
<evidence type="ECO:0000313" key="1">
    <source>
        <dbReference type="EMBL" id="MTH54989.1"/>
    </source>
</evidence>
<dbReference type="EMBL" id="WMIB01000021">
    <property type="protein sequence ID" value="MTH54989.1"/>
    <property type="molecule type" value="Genomic_DNA"/>
</dbReference>